<accession>A0A7G6E2Q7</accession>
<dbReference type="PANTHER" id="PTHR31446:SF29">
    <property type="entry name" value="ACID PHOSPHATASE_VANADIUM-DEPENDENT HALOPEROXIDASE-RELATED PROTEIN"/>
    <property type="match status" value="1"/>
</dbReference>
<dbReference type="PANTHER" id="PTHR31446">
    <property type="entry name" value="ACID PHOSPHATASE/VANADIUM-DEPENDENT HALOPEROXIDASE-RELATED PROTEIN"/>
    <property type="match status" value="1"/>
</dbReference>
<dbReference type="Proteomes" id="UP000515847">
    <property type="component" value="Chromosome"/>
</dbReference>
<feature type="transmembrane region" description="Helical" evidence="1">
    <location>
        <begin position="12"/>
        <end position="31"/>
    </location>
</feature>
<dbReference type="Pfam" id="PF02681">
    <property type="entry name" value="DUF212"/>
    <property type="match status" value="1"/>
</dbReference>
<organism evidence="2 3">
    <name type="scientific">Thermanaerosceptrum fracticalcis</name>
    <dbReference type="NCBI Taxonomy" id="1712410"/>
    <lineage>
        <taxon>Bacteria</taxon>
        <taxon>Bacillati</taxon>
        <taxon>Bacillota</taxon>
        <taxon>Clostridia</taxon>
        <taxon>Eubacteriales</taxon>
        <taxon>Peptococcaceae</taxon>
        <taxon>Thermanaerosceptrum</taxon>
    </lineage>
</organism>
<feature type="transmembrane region" description="Helical" evidence="1">
    <location>
        <begin position="79"/>
        <end position="95"/>
    </location>
</feature>
<evidence type="ECO:0000256" key="1">
    <source>
        <dbReference type="SAM" id="Phobius"/>
    </source>
</evidence>
<protein>
    <submittedName>
        <fullName evidence="2">Divergent PAP2 family protein</fullName>
    </submittedName>
</protein>
<name>A0A7G6E2Q7_THEFR</name>
<dbReference type="InterPro" id="IPR003832">
    <property type="entry name" value="DUF212"/>
</dbReference>
<gene>
    <name evidence="2" type="ORF">BR63_08560</name>
</gene>
<keyword evidence="1" id="KW-1133">Transmembrane helix</keyword>
<keyword evidence="3" id="KW-1185">Reference proteome</keyword>
<dbReference type="AlphaFoldDB" id="A0A7G6E2Q7"/>
<sequence length="165" mass="17968">MMPVLNYYYMEIVTNYPLMAAISAVIIAQVLKLPVQLITDGKMEINRIFSTGGMPSSHSAFVSALTTALALTYGLGHPIFALSLVFSLITMYDAAGIRRQAGKHAMLLNIIVQEMGILMRGLAGLLPGSAGKKEKLKEMLGHEPTEVLGGAVLGILMGFWLYRYF</sequence>
<proteinExistence type="predicted"/>
<feature type="transmembrane region" description="Helical" evidence="1">
    <location>
        <begin position="147"/>
        <end position="164"/>
    </location>
</feature>
<dbReference type="KEGG" id="tfr:BR63_08560"/>
<keyword evidence="1" id="KW-0472">Membrane</keyword>
<evidence type="ECO:0000313" key="2">
    <source>
        <dbReference type="EMBL" id="QNB46361.1"/>
    </source>
</evidence>
<keyword evidence="1" id="KW-0812">Transmembrane</keyword>
<dbReference type="EMBL" id="CP045798">
    <property type="protein sequence ID" value="QNB46361.1"/>
    <property type="molecule type" value="Genomic_DNA"/>
</dbReference>
<feature type="transmembrane region" description="Helical" evidence="1">
    <location>
        <begin position="107"/>
        <end position="127"/>
    </location>
</feature>
<evidence type="ECO:0000313" key="3">
    <source>
        <dbReference type="Proteomes" id="UP000515847"/>
    </source>
</evidence>
<reference evidence="2 3" key="1">
    <citation type="journal article" date="2019" name="Front. Microbiol.">
        <title>Thermoanaerosceptrum fracticalcis gen. nov. sp. nov., a Novel Fumarate-Fermenting Microorganism From a Deep Fractured Carbonate Aquifer of the US Great Basin.</title>
        <authorList>
            <person name="Hamilton-Brehm S.D."/>
            <person name="Stewart L.E."/>
            <person name="Zavarin M."/>
            <person name="Caldwell M."/>
            <person name="Lawson P.A."/>
            <person name="Onstott T.C."/>
            <person name="Grzymski J."/>
            <person name="Neveux I."/>
            <person name="Lollar B.S."/>
            <person name="Russell C.E."/>
            <person name="Moser D.P."/>
        </authorList>
    </citation>
    <scope>NUCLEOTIDE SEQUENCE [LARGE SCALE GENOMIC DNA]</scope>
    <source>
        <strain evidence="2 3">DRI-13</strain>
    </source>
</reference>